<dbReference type="Proteomes" id="UP001140091">
    <property type="component" value="Unassembled WGS sequence"/>
</dbReference>
<comment type="caution">
    <text evidence="1">The sequence shown here is derived from an EMBL/GenBank/DDBJ whole genome shotgun (WGS) entry which is preliminary data.</text>
</comment>
<organism evidence="1 2">
    <name type="scientific">Candolleomyces eurysporus</name>
    <dbReference type="NCBI Taxonomy" id="2828524"/>
    <lineage>
        <taxon>Eukaryota</taxon>
        <taxon>Fungi</taxon>
        <taxon>Dikarya</taxon>
        <taxon>Basidiomycota</taxon>
        <taxon>Agaricomycotina</taxon>
        <taxon>Agaricomycetes</taxon>
        <taxon>Agaricomycetidae</taxon>
        <taxon>Agaricales</taxon>
        <taxon>Agaricineae</taxon>
        <taxon>Psathyrellaceae</taxon>
        <taxon>Candolleomyces</taxon>
    </lineage>
</organism>
<reference evidence="1" key="1">
    <citation type="submission" date="2022-06" db="EMBL/GenBank/DDBJ databases">
        <title>Genome Sequence of Candolleomyces eurysporus.</title>
        <authorList>
            <person name="Buettner E."/>
        </authorList>
    </citation>
    <scope>NUCLEOTIDE SEQUENCE</scope>
    <source>
        <strain evidence="1">VTCC 930004</strain>
    </source>
</reference>
<dbReference type="EMBL" id="JANBPK010001666">
    <property type="protein sequence ID" value="KAJ2921135.1"/>
    <property type="molecule type" value="Genomic_DNA"/>
</dbReference>
<sequence length="128" mass="14147">MYHLSDVPDWSKTKFSEQEVPLTEVADTIRSGSGRFDLRQSKQASNAWTLWDAETNNVAVVTHAFIVKWTSPLDTGNFVPDGKPTPENLMEGVRKSEPGPNVQLSIAFDCNNDVSVHKSLAVSVIFVV</sequence>
<evidence type="ECO:0000313" key="1">
    <source>
        <dbReference type="EMBL" id="KAJ2921135.1"/>
    </source>
</evidence>
<name>A0A9W8IQX8_9AGAR</name>
<dbReference type="OrthoDB" id="3034725at2759"/>
<proteinExistence type="predicted"/>
<accession>A0A9W8IQX8</accession>
<feature type="non-terminal residue" evidence="1">
    <location>
        <position position="128"/>
    </location>
</feature>
<keyword evidence="2" id="KW-1185">Reference proteome</keyword>
<evidence type="ECO:0000313" key="2">
    <source>
        <dbReference type="Proteomes" id="UP001140091"/>
    </source>
</evidence>
<protein>
    <submittedName>
        <fullName evidence="1">Uncharacterized protein</fullName>
    </submittedName>
</protein>
<dbReference type="AlphaFoldDB" id="A0A9W8IQX8"/>
<gene>
    <name evidence="1" type="ORF">H1R20_g15959</name>
</gene>